<name>A0A9D9J421_9BACT</name>
<evidence type="ECO:0000256" key="1">
    <source>
        <dbReference type="ARBA" id="ARBA00006100"/>
    </source>
</evidence>
<reference evidence="3" key="2">
    <citation type="journal article" date="2021" name="PeerJ">
        <title>Extensive microbial diversity within the chicken gut microbiome revealed by metagenomics and culture.</title>
        <authorList>
            <person name="Gilroy R."/>
            <person name="Ravi A."/>
            <person name="Getino M."/>
            <person name="Pursley I."/>
            <person name="Horton D.L."/>
            <person name="Alikhan N.F."/>
            <person name="Baker D."/>
            <person name="Gharbi K."/>
            <person name="Hall N."/>
            <person name="Watson M."/>
            <person name="Adriaenssens E.M."/>
            <person name="Foster-Nyarko E."/>
            <person name="Jarju S."/>
            <person name="Secka A."/>
            <person name="Antonio M."/>
            <person name="Oren A."/>
            <person name="Chaudhuri R.R."/>
            <person name="La Ragione R."/>
            <person name="Hildebrand F."/>
            <person name="Pallen M.J."/>
        </authorList>
    </citation>
    <scope>NUCLEOTIDE SEQUENCE</scope>
    <source>
        <strain evidence="3">B2-16538</strain>
    </source>
</reference>
<dbReference type="GO" id="GO:0005737">
    <property type="term" value="C:cytoplasm"/>
    <property type="evidence" value="ECO:0007669"/>
    <property type="project" value="InterPro"/>
</dbReference>
<comment type="similarity">
    <text evidence="1">Belongs to the anaerobic coproporphyrinogen-III oxidase family. HemW subfamily.</text>
</comment>
<feature type="domain" description="Radical SAM core" evidence="2">
    <location>
        <begin position="1"/>
        <end position="241"/>
    </location>
</feature>
<dbReference type="InterPro" id="IPR007197">
    <property type="entry name" value="rSAM"/>
</dbReference>
<dbReference type="InterPro" id="IPR034505">
    <property type="entry name" value="Coproporphyrinogen-III_oxidase"/>
</dbReference>
<dbReference type="SFLD" id="SFLDF00562">
    <property type="entry name" value="HemN-like__clustered_with_heat"/>
    <property type="match status" value="1"/>
</dbReference>
<dbReference type="SFLD" id="SFLDS00029">
    <property type="entry name" value="Radical_SAM"/>
    <property type="match status" value="1"/>
</dbReference>
<dbReference type="InterPro" id="IPR058240">
    <property type="entry name" value="rSAM_sf"/>
</dbReference>
<dbReference type="EMBL" id="JADILX010000094">
    <property type="protein sequence ID" value="MBO8486054.1"/>
    <property type="molecule type" value="Genomic_DNA"/>
</dbReference>
<protein>
    <submittedName>
        <fullName evidence="3">Coproporphyrinogen III oxidase family protein</fullName>
    </submittedName>
</protein>
<reference evidence="3" key="1">
    <citation type="submission" date="2020-10" db="EMBL/GenBank/DDBJ databases">
        <authorList>
            <person name="Gilroy R."/>
        </authorList>
    </citation>
    <scope>NUCLEOTIDE SEQUENCE</scope>
    <source>
        <strain evidence="3">B2-16538</strain>
    </source>
</reference>
<proteinExistence type="inferred from homology"/>
<dbReference type="SFLD" id="SFLDG01065">
    <property type="entry name" value="anaerobic_coproporphyrinogen-I"/>
    <property type="match status" value="1"/>
</dbReference>
<dbReference type="PROSITE" id="PS51918">
    <property type="entry name" value="RADICAL_SAM"/>
    <property type="match status" value="1"/>
</dbReference>
<evidence type="ECO:0000313" key="4">
    <source>
        <dbReference type="Proteomes" id="UP000823750"/>
    </source>
</evidence>
<sequence length="421" mass="45751">MIYIHVPFCRSWCTYCGFYSEKMPCGSAYADRFAAALRSEIVSRAKEIEGTSGTDTLYIGGGTPSVLPLSVLQPVTGLISSIRGCGRYEEFTIEVNPEDIVEKGVAYAEGLLEAGVDRVSMGVQSLDDKILRFMNRRHDAGRAREAYRILRNAGFKNISVDLIFGIPDMDDSIWENTLEETVSGLGTGQAPEHVSAYQLSIEPESALAEMLASGKFAEAPEEQCSRQYHTLCTMLPAAGYRHYEISNFAIPGHEAIHNSGYWRHVPYAGFGPAAHSLSVAPAADEAGAFQGKVYRRTWNSPSLKSYLDASSAGDFSSIRSGETLTAEQVSMEKVMLALRTDSGIEESFLRSVCSPSAIDSALSAGVLARCRRSAGPSSLHGRRFRSPDAGCGDSGQTSFIRIPEDRFFVSDNIIADLVSVE</sequence>
<dbReference type="InterPro" id="IPR004559">
    <property type="entry name" value="HemW-like"/>
</dbReference>
<comment type="caution">
    <text evidence="3">The sequence shown here is derived from an EMBL/GenBank/DDBJ whole genome shotgun (WGS) entry which is preliminary data.</text>
</comment>
<dbReference type="CDD" id="cd01335">
    <property type="entry name" value="Radical_SAM"/>
    <property type="match status" value="1"/>
</dbReference>
<organism evidence="3 4">
    <name type="scientific">Candidatus Cryptobacteroides excrementavium</name>
    <dbReference type="NCBI Taxonomy" id="2840759"/>
    <lineage>
        <taxon>Bacteria</taxon>
        <taxon>Pseudomonadati</taxon>
        <taxon>Bacteroidota</taxon>
        <taxon>Bacteroidia</taxon>
        <taxon>Bacteroidales</taxon>
        <taxon>Candidatus Cryptobacteroides</taxon>
    </lineage>
</organism>
<dbReference type="PANTHER" id="PTHR13932">
    <property type="entry name" value="COPROPORPHYRINIGEN III OXIDASE"/>
    <property type="match status" value="1"/>
</dbReference>
<dbReference type="SMART" id="SM00729">
    <property type="entry name" value="Elp3"/>
    <property type="match status" value="1"/>
</dbReference>
<dbReference type="PANTHER" id="PTHR13932:SF5">
    <property type="entry name" value="RADICAL S-ADENOSYL METHIONINE DOMAIN-CONTAINING PROTEIN 1, MITOCHONDRIAL"/>
    <property type="match status" value="1"/>
</dbReference>
<dbReference type="SUPFAM" id="SSF102114">
    <property type="entry name" value="Radical SAM enzymes"/>
    <property type="match status" value="1"/>
</dbReference>
<dbReference type="Gene3D" id="3.30.750.200">
    <property type="match status" value="1"/>
</dbReference>
<dbReference type="InterPro" id="IPR006638">
    <property type="entry name" value="Elp3/MiaA/NifB-like_rSAM"/>
</dbReference>
<gene>
    <name evidence="3" type="ORF">IAB78_06480</name>
</gene>
<dbReference type="AlphaFoldDB" id="A0A9D9J421"/>
<accession>A0A9D9J421</accession>
<dbReference type="GO" id="GO:0004109">
    <property type="term" value="F:coproporphyrinogen oxidase activity"/>
    <property type="evidence" value="ECO:0007669"/>
    <property type="project" value="InterPro"/>
</dbReference>
<dbReference type="Pfam" id="PF04055">
    <property type="entry name" value="Radical_SAM"/>
    <property type="match status" value="1"/>
</dbReference>
<dbReference type="Proteomes" id="UP000823750">
    <property type="component" value="Unassembled WGS sequence"/>
</dbReference>
<evidence type="ECO:0000259" key="2">
    <source>
        <dbReference type="PROSITE" id="PS51918"/>
    </source>
</evidence>
<dbReference type="GO" id="GO:0006779">
    <property type="term" value="P:porphyrin-containing compound biosynthetic process"/>
    <property type="evidence" value="ECO:0007669"/>
    <property type="project" value="InterPro"/>
</dbReference>
<dbReference type="GO" id="GO:0051539">
    <property type="term" value="F:4 iron, 4 sulfur cluster binding"/>
    <property type="evidence" value="ECO:0007669"/>
    <property type="project" value="InterPro"/>
</dbReference>
<evidence type="ECO:0000313" key="3">
    <source>
        <dbReference type="EMBL" id="MBO8486054.1"/>
    </source>
</evidence>